<comment type="cofactor">
    <cofactor evidence="1 8">
        <name>heme</name>
        <dbReference type="ChEBI" id="CHEBI:30413"/>
    </cofactor>
</comment>
<dbReference type="PROSITE" id="PS00086">
    <property type="entry name" value="CYTOCHROME_P450"/>
    <property type="match status" value="1"/>
</dbReference>
<dbReference type="InterPro" id="IPR002401">
    <property type="entry name" value="Cyt_P450_E_grp-I"/>
</dbReference>
<dbReference type="InterPro" id="IPR036396">
    <property type="entry name" value="Cyt_P450_sf"/>
</dbReference>
<gene>
    <name evidence="11" type="ORF">U9M48_014972</name>
</gene>
<dbReference type="InterPro" id="IPR051996">
    <property type="entry name" value="Cytochrome_P450_78A"/>
</dbReference>
<organism evidence="11 12">
    <name type="scientific">Paspalum notatum var. saurae</name>
    <dbReference type="NCBI Taxonomy" id="547442"/>
    <lineage>
        <taxon>Eukaryota</taxon>
        <taxon>Viridiplantae</taxon>
        <taxon>Streptophyta</taxon>
        <taxon>Embryophyta</taxon>
        <taxon>Tracheophyta</taxon>
        <taxon>Spermatophyta</taxon>
        <taxon>Magnoliopsida</taxon>
        <taxon>Liliopsida</taxon>
        <taxon>Poales</taxon>
        <taxon>Poaceae</taxon>
        <taxon>PACMAD clade</taxon>
        <taxon>Panicoideae</taxon>
        <taxon>Andropogonodae</taxon>
        <taxon>Paspaleae</taxon>
        <taxon>Paspalinae</taxon>
        <taxon>Paspalum</taxon>
    </lineage>
</organism>
<dbReference type="InterPro" id="IPR017972">
    <property type="entry name" value="Cyt_P450_CS"/>
</dbReference>
<comment type="similarity">
    <text evidence="2 9">Belongs to the cytochrome P450 family.</text>
</comment>
<keyword evidence="10" id="KW-1133">Transmembrane helix</keyword>
<keyword evidence="4 8" id="KW-0479">Metal-binding</keyword>
<reference evidence="11 12" key="1">
    <citation type="submission" date="2024-02" db="EMBL/GenBank/DDBJ databases">
        <title>High-quality chromosome-scale genome assembly of Pensacola bahiagrass (Paspalum notatum Flugge var. saurae).</title>
        <authorList>
            <person name="Vega J.M."/>
            <person name="Podio M."/>
            <person name="Orjuela J."/>
            <person name="Siena L.A."/>
            <person name="Pessino S.C."/>
            <person name="Combes M.C."/>
            <person name="Mariac C."/>
            <person name="Albertini E."/>
            <person name="Pupilli F."/>
            <person name="Ortiz J.P.A."/>
            <person name="Leblanc O."/>
        </authorList>
    </citation>
    <scope>NUCLEOTIDE SEQUENCE [LARGE SCALE GENOMIC DNA]</scope>
    <source>
        <strain evidence="11">R1</strain>
        <tissue evidence="11">Leaf</tissue>
    </source>
</reference>
<feature type="transmembrane region" description="Helical" evidence="10">
    <location>
        <begin position="28"/>
        <end position="47"/>
    </location>
</feature>
<dbReference type="Proteomes" id="UP001341281">
    <property type="component" value="Chromosome 03"/>
</dbReference>
<dbReference type="GO" id="GO:0016705">
    <property type="term" value="F:oxidoreductase activity, acting on paired donors, with incorporation or reduction of molecular oxygen"/>
    <property type="evidence" value="ECO:0007669"/>
    <property type="project" value="InterPro"/>
</dbReference>
<keyword evidence="5 9" id="KW-0560">Oxidoreductase</keyword>
<dbReference type="FunFam" id="1.10.630.10:FF:000016">
    <property type="entry name" value="Cytochrome P450 78A5"/>
    <property type="match status" value="1"/>
</dbReference>
<keyword evidence="10" id="KW-0472">Membrane</keyword>
<evidence type="ECO:0000256" key="3">
    <source>
        <dbReference type="ARBA" id="ARBA00022617"/>
    </source>
</evidence>
<dbReference type="SUPFAM" id="SSF48264">
    <property type="entry name" value="Cytochrome P450"/>
    <property type="match status" value="1"/>
</dbReference>
<dbReference type="GO" id="GO:0020037">
    <property type="term" value="F:heme binding"/>
    <property type="evidence" value="ECO:0007669"/>
    <property type="project" value="InterPro"/>
</dbReference>
<proteinExistence type="inferred from homology"/>
<keyword evidence="10" id="KW-0812">Transmembrane</keyword>
<evidence type="ECO:0000256" key="9">
    <source>
        <dbReference type="RuleBase" id="RU000461"/>
    </source>
</evidence>
<name>A0AAQ3T4A2_PASNO</name>
<evidence type="ECO:0000256" key="5">
    <source>
        <dbReference type="ARBA" id="ARBA00023002"/>
    </source>
</evidence>
<keyword evidence="12" id="KW-1185">Reference proteome</keyword>
<accession>A0AAQ3T4A2</accession>
<dbReference type="PRINTS" id="PR00385">
    <property type="entry name" value="P450"/>
</dbReference>
<evidence type="ECO:0000313" key="12">
    <source>
        <dbReference type="Proteomes" id="UP001341281"/>
    </source>
</evidence>
<dbReference type="PANTHER" id="PTHR47946:SF12">
    <property type="entry name" value="OS09G0528700 PROTEIN"/>
    <property type="match status" value="1"/>
</dbReference>
<evidence type="ECO:0000256" key="7">
    <source>
        <dbReference type="ARBA" id="ARBA00023033"/>
    </source>
</evidence>
<evidence type="ECO:0000256" key="1">
    <source>
        <dbReference type="ARBA" id="ARBA00001971"/>
    </source>
</evidence>
<evidence type="ECO:0000256" key="2">
    <source>
        <dbReference type="ARBA" id="ARBA00010617"/>
    </source>
</evidence>
<dbReference type="AlphaFoldDB" id="A0AAQ3T4A2"/>
<dbReference type="InterPro" id="IPR001128">
    <property type="entry name" value="Cyt_P450"/>
</dbReference>
<evidence type="ECO:0000256" key="4">
    <source>
        <dbReference type="ARBA" id="ARBA00022723"/>
    </source>
</evidence>
<sequence length="551" mass="60543">MATPDDRGSWLLYLSLAAKCGSDQPYRLAGFLAVCATAWVVICLLHWCFPGGPAWGRWWWTRRVVGGAAAVPPGPRGLPLIGSMWLMTGLAHRKLAAAAAGRLGARRLMAFSLGETRVVVAAHPDVAREILNSPAFADRPIKESAYGLLFHRAIGFAPHGAYWRALRRVASTHLFSPWQVAASGAQRAVIARQMVGAIEGLSSAAGGRDVELRRVLRRGSLHNVMWSVFGRRYNLELDPARESPETRELRALVDEGYDLLGKLCWSDHLPWLARFDLGSIRARCQRLVPRVNRFVGDIIDDHRACSRSSAAPSAAVDFTDVLLSLQGSDRLKDSDMIAVLWEMVFRGTDTIAVLMEWVLARLVLHADVQARVHDELDRVVGRDRAVTESDSSSLVYLPAVIKEVLRLHPPGPLLSWARLATSDVHVDGHLVPAGTTAMVNMWAITHDPDVWAEPTEFRPERFVGSATEFSIMGADLRLAPFGAGRRSCPGKSLAMATVTFWLATLLHEFELLPSPDPARAVDLSEVLKLSCEMAAPLAVTARPRRQEARAV</sequence>
<protein>
    <submittedName>
        <fullName evidence="11">Uncharacterized protein</fullName>
    </submittedName>
</protein>
<evidence type="ECO:0000256" key="10">
    <source>
        <dbReference type="SAM" id="Phobius"/>
    </source>
</evidence>
<dbReference type="EMBL" id="CP144747">
    <property type="protein sequence ID" value="WVZ65644.1"/>
    <property type="molecule type" value="Genomic_DNA"/>
</dbReference>
<keyword evidence="3 8" id="KW-0349">Heme</keyword>
<evidence type="ECO:0000256" key="6">
    <source>
        <dbReference type="ARBA" id="ARBA00023004"/>
    </source>
</evidence>
<feature type="binding site" description="axial binding residue" evidence="8">
    <location>
        <position position="488"/>
    </location>
    <ligand>
        <name>heme</name>
        <dbReference type="ChEBI" id="CHEBI:30413"/>
    </ligand>
    <ligandPart>
        <name>Fe</name>
        <dbReference type="ChEBI" id="CHEBI:18248"/>
    </ligandPart>
</feature>
<dbReference type="PANTHER" id="PTHR47946">
    <property type="entry name" value="CYTOCHROME P450 78A7-RELATED"/>
    <property type="match status" value="1"/>
</dbReference>
<evidence type="ECO:0000256" key="8">
    <source>
        <dbReference type="PIRSR" id="PIRSR602401-1"/>
    </source>
</evidence>
<dbReference type="PRINTS" id="PR00463">
    <property type="entry name" value="EP450I"/>
</dbReference>
<dbReference type="GO" id="GO:0004497">
    <property type="term" value="F:monooxygenase activity"/>
    <property type="evidence" value="ECO:0007669"/>
    <property type="project" value="UniProtKB-KW"/>
</dbReference>
<dbReference type="GO" id="GO:0005506">
    <property type="term" value="F:iron ion binding"/>
    <property type="evidence" value="ECO:0007669"/>
    <property type="project" value="InterPro"/>
</dbReference>
<evidence type="ECO:0000313" key="11">
    <source>
        <dbReference type="EMBL" id="WVZ65644.1"/>
    </source>
</evidence>
<keyword evidence="7 9" id="KW-0503">Monooxygenase</keyword>
<dbReference type="Pfam" id="PF00067">
    <property type="entry name" value="p450"/>
    <property type="match status" value="1"/>
</dbReference>
<dbReference type="Gene3D" id="1.10.630.10">
    <property type="entry name" value="Cytochrome P450"/>
    <property type="match status" value="1"/>
</dbReference>
<keyword evidence="6 8" id="KW-0408">Iron</keyword>